<protein>
    <submittedName>
        <fullName evidence="2">Uncharacterized protein</fullName>
    </submittedName>
</protein>
<dbReference type="PROSITE" id="PS51257">
    <property type="entry name" value="PROKAR_LIPOPROTEIN"/>
    <property type="match status" value="1"/>
</dbReference>
<dbReference type="EMBL" id="CADCUG010000022">
    <property type="protein sequence ID" value="CAA9318138.1"/>
    <property type="molecule type" value="Genomic_DNA"/>
</dbReference>
<evidence type="ECO:0000256" key="1">
    <source>
        <dbReference type="SAM" id="Phobius"/>
    </source>
</evidence>
<name>A0A6J4L392_9ACTN</name>
<proteinExistence type="predicted"/>
<sequence>MSTRQRAERGALASLAAALSVGFACCLLLAITGREPDGWLGAGLWGTGLSALLCAFAACRVHSDPADNPEYLTSIARGLRREWQREKSLP</sequence>
<organism evidence="2">
    <name type="scientific">uncultured Nocardioidaceae bacterium</name>
    <dbReference type="NCBI Taxonomy" id="253824"/>
    <lineage>
        <taxon>Bacteria</taxon>
        <taxon>Bacillati</taxon>
        <taxon>Actinomycetota</taxon>
        <taxon>Actinomycetes</taxon>
        <taxon>Propionibacteriales</taxon>
        <taxon>Nocardioidaceae</taxon>
        <taxon>environmental samples</taxon>
    </lineage>
</organism>
<feature type="transmembrane region" description="Helical" evidence="1">
    <location>
        <begin position="38"/>
        <end position="59"/>
    </location>
</feature>
<evidence type="ECO:0000313" key="2">
    <source>
        <dbReference type="EMBL" id="CAA9318138.1"/>
    </source>
</evidence>
<keyword evidence="1" id="KW-1133">Transmembrane helix</keyword>
<feature type="transmembrane region" description="Helical" evidence="1">
    <location>
        <begin position="12"/>
        <end position="32"/>
    </location>
</feature>
<keyword evidence="1" id="KW-0472">Membrane</keyword>
<reference evidence="2" key="1">
    <citation type="submission" date="2020-02" db="EMBL/GenBank/DDBJ databases">
        <authorList>
            <person name="Meier V. D."/>
        </authorList>
    </citation>
    <scope>NUCLEOTIDE SEQUENCE</scope>
    <source>
        <strain evidence="2">AVDCRST_MAG29</strain>
    </source>
</reference>
<keyword evidence="1" id="KW-0812">Transmembrane</keyword>
<gene>
    <name evidence="2" type="ORF">AVDCRST_MAG29-259</name>
</gene>
<dbReference type="AlphaFoldDB" id="A0A6J4L392"/>
<accession>A0A6J4L392</accession>